<dbReference type="GO" id="GO:0006629">
    <property type="term" value="P:lipid metabolic process"/>
    <property type="evidence" value="ECO:0007669"/>
    <property type="project" value="InterPro"/>
</dbReference>
<evidence type="ECO:0000313" key="3">
    <source>
        <dbReference type="EMBL" id="SEM21010.1"/>
    </source>
</evidence>
<dbReference type="PANTHER" id="PTHR43805:SF1">
    <property type="entry name" value="GP-PDE DOMAIN-CONTAINING PROTEIN"/>
    <property type="match status" value="1"/>
</dbReference>
<organism evidence="3 4">
    <name type="scientific">Mesobacillus persicus</name>
    <dbReference type="NCBI Taxonomy" id="930146"/>
    <lineage>
        <taxon>Bacteria</taxon>
        <taxon>Bacillati</taxon>
        <taxon>Bacillota</taxon>
        <taxon>Bacilli</taxon>
        <taxon>Bacillales</taxon>
        <taxon>Bacillaceae</taxon>
        <taxon>Mesobacillus</taxon>
    </lineage>
</organism>
<dbReference type="Pfam" id="PF03009">
    <property type="entry name" value="GDPD"/>
    <property type="match status" value="1"/>
</dbReference>
<feature type="transmembrane region" description="Helical" evidence="1">
    <location>
        <begin position="12"/>
        <end position="30"/>
    </location>
</feature>
<dbReference type="GO" id="GO:0008081">
    <property type="term" value="F:phosphoric diester hydrolase activity"/>
    <property type="evidence" value="ECO:0007669"/>
    <property type="project" value="InterPro"/>
</dbReference>
<feature type="domain" description="GP-PDE" evidence="2">
    <location>
        <begin position="58"/>
        <end position="323"/>
    </location>
</feature>
<keyword evidence="4" id="KW-1185">Reference proteome</keyword>
<dbReference type="InterPro" id="IPR030395">
    <property type="entry name" value="GP_PDE_dom"/>
</dbReference>
<protein>
    <submittedName>
        <fullName evidence="3">Glycerophosphoryl diester phosphodiesterase</fullName>
    </submittedName>
</protein>
<proteinExistence type="predicted"/>
<sequence>MKKLRQTTKRLLILFILFGAFIYFNNSFLFTKDRETSPVLLAHRGMAQTFSMEEIENDTCTAERIFEPEHPYIENTIPSMEAAFKAGADIVEFDIQPTVDGHFAVFHDWTLECRTDGEGVTREQTMAELKTLDVGYGYTADNGRTFPFRGQGVGLMPTLDEVLNYFPEESFLIHIKSNHPAEGAQLADHLSQLPEERLKKLTVYGGDEPIRTLKEQLPEIRVMSKATLKSCLLPYLAIGWSGYVPASCQNTQIHLPENYAPFMWGWSNKFLNRMDAVDTRVIIVAGDGGWSEGFDTEQDLERLPDDFSGGIWTNRIDTIAPIINE</sequence>
<gene>
    <name evidence="3" type="ORF">SAMN05192533_101426</name>
</gene>
<dbReference type="EMBL" id="FOBW01000001">
    <property type="protein sequence ID" value="SEM21010.1"/>
    <property type="molecule type" value="Genomic_DNA"/>
</dbReference>
<evidence type="ECO:0000313" key="4">
    <source>
        <dbReference type="Proteomes" id="UP000198553"/>
    </source>
</evidence>
<dbReference type="OrthoDB" id="384721at2"/>
<dbReference type="STRING" id="930146.SAMN05192533_101426"/>
<dbReference type="PANTHER" id="PTHR43805">
    <property type="entry name" value="GLYCEROPHOSPHORYL DIESTER PHOSPHODIESTERASE"/>
    <property type="match status" value="1"/>
</dbReference>
<dbReference type="CDD" id="cd08613">
    <property type="entry name" value="GDPD_GDE4_like_1"/>
    <property type="match status" value="1"/>
</dbReference>
<dbReference type="Proteomes" id="UP000198553">
    <property type="component" value="Unassembled WGS sequence"/>
</dbReference>
<evidence type="ECO:0000256" key="1">
    <source>
        <dbReference type="SAM" id="Phobius"/>
    </source>
</evidence>
<dbReference type="PROSITE" id="PS51704">
    <property type="entry name" value="GP_PDE"/>
    <property type="match status" value="1"/>
</dbReference>
<keyword evidence="1" id="KW-0812">Transmembrane</keyword>
<dbReference type="InterPro" id="IPR017946">
    <property type="entry name" value="PLC-like_Pdiesterase_TIM-brl"/>
</dbReference>
<keyword evidence="1" id="KW-0472">Membrane</keyword>
<accession>A0A1H7WHP5</accession>
<reference evidence="4" key="1">
    <citation type="submission" date="2016-10" db="EMBL/GenBank/DDBJ databases">
        <authorList>
            <person name="Varghese N."/>
            <person name="Submissions S."/>
        </authorList>
    </citation>
    <scope>NUCLEOTIDE SEQUENCE [LARGE SCALE GENOMIC DNA]</scope>
    <source>
        <strain evidence="4">B48,IBRC-M 10115,DSM 25386,CECT 8001</strain>
    </source>
</reference>
<keyword evidence="1" id="KW-1133">Transmembrane helix</keyword>
<dbReference type="AlphaFoldDB" id="A0A1H7WHP5"/>
<dbReference type="RefSeq" id="WP_090740677.1">
    <property type="nucleotide sequence ID" value="NZ_FOBW01000001.1"/>
</dbReference>
<evidence type="ECO:0000259" key="2">
    <source>
        <dbReference type="PROSITE" id="PS51704"/>
    </source>
</evidence>
<name>A0A1H7WHP5_9BACI</name>
<dbReference type="SUPFAM" id="SSF51695">
    <property type="entry name" value="PLC-like phosphodiesterases"/>
    <property type="match status" value="1"/>
</dbReference>
<dbReference type="Gene3D" id="3.20.20.190">
    <property type="entry name" value="Phosphatidylinositol (PI) phosphodiesterase"/>
    <property type="match status" value="1"/>
</dbReference>